<sequence>MRLNDSKDIAEAVRKARKALRWSQSELAEKVGTTQAVISRFEGRGEARIDTLLKITEALDLQLVILQKRESPLWDD</sequence>
<dbReference type="AlphaFoldDB" id="A0A432XHQ7"/>
<name>A0A432XHQ7_9GAMM</name>
<dbReference type="CDD" id="cd00093">
    <property type="entry name" value="HTH_XRE"/>
    <property type="match status" value="1"/>
</dbReference>
<proteinExistence type="predicted"/>
<dbReference type="SUPFAM" id="SSF47413">
    <property type="entry name" value="lambda repressor-like DNA-binding domains"/>
    <property type="match status" value="1"/>
</dbReference>
<dbReference type="OrthoDB" id="5891007at2"/>
<organism evidence="2 3">
    <name type="scientific">Pseudidiomarina aquimaris</name>
    <dbReference type="NCBI Taxonomy" id="641841"/>
    <lineage>
        <taxon>Bacteria</taxon>
        <taxon>Pseudomonadati</taxon>
        <taxon>Pseudomonadota</taxon>
        <taxon>Gammaproteobacteria</taxon>
        <taxon>Alteromonadales</taxon>
        <taxon>Idiomarinaceae</taxon>
        <taxon>Pseudidiomarina</taxon>
    </lineage>
</organism>
<evidence type="ECO:0000259" key="1">
    <source>
        <dbReference type="PROSITE" id="PS50943"/>
    </source>
</evidence>
<dbReference type="SMART" id="SM00530">
    <property type="entry name" value="HTH_XRE"/>
    <property type="match status" value="1"/>
</dbReference>
<dbReference type="RefSeq" id="WP_126833711.1">
    <property type="nucleotide sequence ID" value="NZ_PIPT01000004.1"/>
</dbReference>
<dbReference type="Gene3D" id="1.10.260.40">
    <property type="entry name" value="lambda repressor-like DNA-binding domains"/>
    <property type="match status" value="1"/>
</dbReference>
<reference evidence="3" key="1">
    <citation type="journal article" date="2018" name="Front. Microbiol.">
        <title>Genome-Based Analysis Reveals the Taxonomy and Diversity of the Family Idiomarinaceae.</title>
        <authorList>
            <person name="Liu Y."/>
            <person name="Lai Q."/>
            <person name="Shao Z."/>
        </authorList>
    </citation>
    <scope>NUCLEOTIDE SEQUENCE [LARGE SCALE GENOMIC DNA]</scope>
    <source>
        <strain evidence="3">SW15</strain>
    </source>
</reference>
<protein>
    <submittedName>
        <fullName evidence="2">Transcriptional regulator</fullName>
    </submittedName>
</protein>
<gene>
    <name evidence="2" type="ORF">CWE21_06850</name>
</gene>
<dbReference type="EMBL" id="PIPT01000004">
    <property type="protein sequence ID" value="RUO48258.1"/>
    <property type="molecule type" value="Genomic_DNA"/>
</dbReference>
<dbReference type="Proteomes" id="UP000286678">
    <property type="component" value="Unassembled WGS sequence"/>
</dbReference>
<comment type="caution">
    <text evidence="2">The sequence shown here is derived from an EMBL/GenBank/DDBJ whole genome shotgun (WGS) entry which is preliminary data.</text>
</comment>
<dbReference type="PROSITE" id="PS50943">
    <property type="entry name" value="HTH_CROC1"/>
    <property type="match status" value="1"/>
</dbReference>
<evidence type="ECO:0000313" key="3">
    <source>
        <dbReference type="Proteomes" id="UP000286678"/>
    </source>
</evidence>
<accession>A0A432XHQ7</accession>
<dbReference type="InterPro" id="IPR001387">
    <property type="entry name" value="Cro/C1-type_HTH"/>
</dbReference>
<keyword evidence="3" id="KW-1185">Reference proteome</keyword>
<evidence type="ECO:0000313" key="2">
    <source>
        <dbReference type="EMBL" id="RUO48258.1"/>
    </source>
</evidence>
<dbReference type="InterPro" id="IPR010982">
    <property type="entry name" value="Lambda_DNA-bd_dom_sf"/>
</dbReference>
<dbReference type="GO" id="GO:0003677">
    <property type="term" value="F:DNA binding"/>
    <property type="evidence" value="ECO:0007669"/>
    <property type="project" value="InterPro"/>
</dbReference>
<feature type="domain" description="HTH cro/C1-type" evidence="1">
    <location>
        <begin position="13"/>
        <end position="66"/>
    </location>
</feature>
<dbReference type="Pfam" id="PF01381">
    <property type="entry name" value="HTH_3"/>
    <property type="match status" value="1"/>
</dbReference>